<dbReference type="EMBL" id="CP042191">
    <property type="protein sequence ID" value="QDS72182.1"/>
    <property type="molecule type" value="Genomic_DNA"/>
</dbReference>
<dbReference type="Pfam" id="PF00339">
    <property type="entry name" value="Arrestin_N"/>
    <property type="match status" value="1"/>
</dbReference>
<organism evidence="5 6">
    <name type="scientific">Venturia effusa</name>
    <dbReference type="NCBI Taxonomy" id="50376"/>
    <lineage>
        <taxon>Eukaryota</taxon>
        <taxon>Fungi</taxon>
        <taxon>Dikarya</taxon>
        <taxon>Ascomycota</taxon>
        <taxon>Pezizomycotina</taxon>
        <taxon>Dothideomycetes</taxon>
        <taxon>Pleosporomycetidae</taxon>
        <taxon>Venturiales</taxon>
        <taxon>Venturiaceae</taxon>
        <taxon>Venturia</taxon>
    </lineage>
</organism>
<reference evidence="5 6" key="1">
    <citation type="submission" date="2019-07" db="EMBL/GenBank/DDBJ databases">
        <title>Finished genome of Venturia effusa.</title>
        <authorList>
            <person name="Young C.A."/>
            <person name="Cox M.P."/>
            <person name="Ganley A.R.D."/>
            <person name="David W.J."/>
        </authorList>
    </citation>
    <scope>NUCLEOTIDE SEQUENCE [LARGE SCALE GENOMIC DNA]</scope>
    <source>
        <strain evidence="6">albino</strain>
    </source>
</reference>
<evidence type="ECO:0000256" key="3">
    <source>
        <dbReference type="SAM" id="MobiDB-lite"/>
    </source>
</evidence>
<dbReference type="GO" id="GO:0005829">
    <property type="term" value="C:cytosol"/>
    <property type="evidence" value="ECO:0007669"/>
    <property type="project" value="TreeGrafter"/>
</dbReference>
<gene>
    <name evidence="5" type="ORF">FKW77_004812</name>
</gene>
<feature type="compositionally biased region" description="Low complexity" evidence="3">
    <location>
        <begin position="581"/>
        <end position="591"/>
    </location>
</feature>
<name>A0A517L980_9PEZI</name>
<evidence type="ECO:0000259" key="4">
    <source>
        <dbReference type="SMART" id="SM01017"/>
    </source>
</evidence>
<sequence>MTGFSVAPRAKAARCFDIRLDNPFVVFQGDPHEAEPVELSGTLHLNNPESINIRSIKIKLEGRWKVSWFVEPAVSSLQVRDKGIIMDEELNLYPADGASTATSHKIAPGTHDWRFSFRMDPSIPESVEGLPGSFVVYDLKAEIDRGWGSKNLLAEKHVRVIRTLGRDMSETVPLPYSNEDTWKDKLWYHIYIPTRYYIFGTSVTAEFILCPLHKGVTIGKIKMEILERIQLTTEGGKNRQHSKDTVVASHEQEMPTNQLQPRVEEVTGLPDESYHFKVTLPLERSLNKARQSVDSEHIKIFHNLKIYVNLHNADGHVSQLLVRNLLHLFISPNLPVGDDQMIQANPTQLAEVSETNENGQVEVPPSYERHQLDQLYDDIDPRNFMSGQNTPFVAMSRSTSREALNGMFNSATAANTAANQRGGGAHDIGDLQSRLAQLQDRENHNIDEDFAHPSPRVNAQHPPQTTLPSRHSALSFRGLLRQNSVRSPTDSGYFPAPGQYHPHAPLAESSAGNGTPSYDMEALARIPSYNTAVRTPVVTPPATRDGLPTYDIAMSTPNSPEHSPRHLAVMQPPPRAHVRNGSGSDGSDSSSIRTLSLQSTITARPENAHRVAR</sequence>
<feature type="region of interest" description="Disordered" evidence="3">
    <location>
        <begin position="484"/>
        <end position="518"/>
    </location>
</feature>
<feature type="region of interest" description="Disordered" evidence="3">
    <location>
        <begin position="446"/>
        <end position="470"/>
    </location>
</feature>
<proteinExistence type="inferred from homology"/>
<dbReference type="InterPro" id="IPR014752">
    <property type="entry name" value="Arrestin-like_C"/>
</dbReference>
<accession>A0A517L980</accession>
<feature type="domain" description="Arrestin C-terminal-like" evidence="4">
    <location>
        <begin position="182"/>
        <end position="333"/>
    </location>
</feature>
<keyword evidence="6" id="KW-1185">Reference proteome</keyword>
<dbReference type="InterPro" id="IPR014756">
    <property type="entry name" value="Ig_E-set"/>
</dbReference>
<dbReference type="Pfam" id="PF02752">
    <property type="entry name" value="Arrestin_C"/>
    <property type="match status" value="1"/>
</dbReference>
<dbReference type="SMART" id="SM01017">
    <property type="entry name" value="Arrestin_C"/>
    <property type="match status" value="1"/>
</dbReference>
<dbReference type="Gene3D" id="2.60.40.640">
    <property type="match status" value="1"/>
</dbReference>
<dbReference type="PANTHER" id="PTHR11188">
    <property type="entry name" value="ARRESTIN DOMAIN CONTAINING PROTEIN"/>
    <property type="match status" value="1"/>
</dbReference>
<evidence type="ECO:0000313" key="5">
    <source>
        <dbReference type="EMBL" id="QDS72182.1"/>
    </source>
</evidence>
<dbReference type="Proteomes" id="UP000316270">
    <property type="component" value="Chromosome 7"/>
</dbReference>
<dbReference type="GO" id="GO:0005886">
    <property type="term" value="C:plasma membrane"/>
    <property type="evidence" value="ECO:0007669"/>
    <property type="project" value="TreeGrafter"/>
</dbReference>
<dbReference type="AlphaFoldDB" id="A0A517L980"/>
<dbReference type="OrthoDB" id="2333384at2759"/>
<evidence type="ECO:0000256" key="1">
    <source>
        <dbReference type="ARBA" id="ARBA00005298"/>
    </source>
</evidence>
<dbReference type="GO" id="GO:0030674">
    <property type="term" value="F:protein-macromolecule adaptor activity"/>
    <property type="evidence" value="ECO:0007669"/>
    <property type="project" value="TreeGrafter"/>
</dbReference>
<evidence type="ECO:0000256" key="2">
    <source>
        <dbReference type="ARBA" id="ARBA00038766"/>
    </source>
</evidence>
<dbReference type="SUPFAM" id="SSF81296">
    <property type="entry name" value="E set domains"/>
    <property type="match status" value="1"/>
</dbReference>
<dbReference type="STRING" id="50376.A0A517L980"/>
<dbReference type="InterPro" id="IPR050357">
    <property type="entry name" value="Arrestin_domain-protein"/>
</dbReference>
<dbReference type="PANTHER" id="PTHR11188:SF17">
    <property type="entry name" value="FI21816P1"/>
    <property type="match status" value="1"/>
</dbReference>
<dbReference type="GO" id="GO:0070086">
    <property type="term" value="P:ubiquitin-dependent endocytosis"/>
    <property type="evidence" value="ECO:0007669"/>
    <property type="project" value="TreeGrafter"/>
</dbReference>
<dbReference type="GO" id="GO:0031625">
    <property type="term" value="F:ubiquitin protein ligase binding"/>
    <property type="evidence" value="ECO:0007669"/>
    <property type="project" value="TreeGrafter"/>
</dbReference>
<feature type="region of interest" description="Disordered" evidence="3">
    <location>
        <begin position="554"/>
        <end position="613"/>
    </location>
</feature>
<dbReference type="InterPro" id="IPR011022">
    <property type="entry name" value="Arrestin_C-like"/>
</dbReference>
<comment type="subunit">
    <text evidence="2">Interacts with hulA.</text>
</comment>
<comment type="similarity">
    <text evidence="1">Belongs to the arrestin family.</text>
</comment>
<dbReference type="InterPro" id="IPR011021">
    <property type="entry name" value="Arrestin-like_N"/>
</dbReference>
<feature type="compositionally biased region" description="Polar residues" evidence="3">
    <location>
        <begin position="592"/>
        <end position="602"/>
    </location>
</feature>
<protein>
    <recommendedName>
        <fullName evidence="4">Arrestin C-terminal-like domain-containing protein</fullName>
    </recommendedName>
</protein>
<evidence type="ECO:0000313" key="6">
    <source>
        <dbReference type="Proteomes" id="UP000316270"/>
    </source>
</evidence>